<dbReference type="InterPro" id="IPR011992">
    <property type="entry name" value="EF-hand-dom_pair"/>
</dbReference>
<reference evidence="1" key="1">
    <citation type="submission" date="2020-05" db="UniProtKB">
        <authorList>
            <consortium name="EnsemblMetazoa"/>
        </authorList>
    </citation>
    <scope>IDENTIFICATION</scope>
    <source>
        <strain evidence="1">USDA</strain>
    </source>
</reference>
<protein>
    <recommendedName>
        <fullName evidence="3">TPPP family protein</fullName>
    </recommendedName>
</protein>
<accession>A0A1I8PP70</accession>
<evidence type="ECO:0000313" key="2">
    <source>
        <dbReference type="Proteomes" id="UP000095300"/>
    </source>
</evidence>
<dbReference type="EnsemblMetazoa" id="SCAU009850-RA">
    <property type="protein sequence ID" value="SCAU009850-PA"/>
    <property type="gene ID" value="SCAU009850"/>
</dbReference>
<dbReference type="AlphaFoldDB" id="A0A1I8PP70"/>
<keyword evidence="2" id="KW-1185">Reference proteome</keyword>
<dbReference type="VEuPathDB" id="VectorBase:SCAU009850"/>
<proteinExistence type="predicted"/>
<evidence type="ECO:0000313" key="1">
    <source>
        <dbReference type="EnsemblMetazoa" id="SCAU009850-PA"/>
    </source>
</evidence>
<dbReference type="Proteomes" id="UP000095300">
    <property type="component" value="Unassembled WGS sequence"/>
</dbReference>
<dbReference type="SUPFAM" id="SSF47473">
    <property type="entry name" value="EF-hand"/>
    <property type="match status" value="1"/>
</dbReference>
<name>A0A1I8PP70_STOCA</name>
<organism evidence="1 2">
    <name type="scientific">Stomoxys calcitrans</name>
    <name type="common">Stable fly</name>
    <name type="synonym">Conops calcitrans</name>
    <dbReference type="NCBI Taxonomy" id="35570"/>
    <lineage>
        <taxon>Eukaryota</taxon>
        <taxon>Metazoa</taxon>
        <taxon>Ecdysozoa</taxon>
        <taxon>Arthropoda</taxon>
        <taxon>Hexapoda</taxon>
        <taxon>Insecta</taxon>
        <taxon>Pterygota</taxon>
        <taxon>Neoptera</taxon>
        <taxon>Endopterygota</taxon>
        <taxon>Diptera</taxon>
        <taxon>Brachycera</taxon>
        <taxon>Muscomorpha</taxon>
        <taxon>Muscoidea</taxon>
        <taxon>Muscidae</taxon>
        <taxon>Stomoxys</taxon>
    </lineage>
</organism>
<gene>
    <name evidence="1" type="primary">106093464</name>
</gene>
<evidence type="ECO:0008006" key="3">
    <source>
        <dbReference type="Google" id="ProtNLM"/>
    </source>
</evidence>
<sequence>MADDDNDKPKKHTLESLFHLYANNVVVRLDLDNVDYDCILLSQIDYWLEQAKLLKTVFSMTETGLVYMKFRKWRLNYEEFLDFIEQICEGKIITVDDVKSILLEAGVPGSGSGDVVVVK</sequence>
<dbReference type="Gene3D" id="1.10.238.10">
    <property type="entry name" value="EF-hand"/>
    <property type="match status" value="1"/>
</dbReference>